<protein>
    <submittedName>
        <fullName evidence="6">Alpha/beta-hydrolase</fullName>
    </submittedName>
</protein>
<dbReference type="InterPro" id="IPR050300">
    <property type="entry name" value="GDXG_lipolytic_enzyme"/>
</dbReference>
<feature type="domain" description="Alpha/beta hydrolase fold-3" evidence="5">
    <location>
        <begin position="124"/>
        <end position="337"/>
    </location>
</feature>
<dbReference type="Pfam" id="PF07859">
    <property type="entry name" value="Abhydrolase_3"/>
    <property type="match status" value="1"/>
</dbReference>
<dbReference type="GO" id="GO:0016787">
    <property type="term" value="F:hydrolase activity"/>
    <property type="evidence" value="ECO:0007669"/>
    <property type="project" value="UniProtKB-KW"/>
</dbReference>
<accession>A0A6A5U5F8</accession>
<keyword evidence="4" id="KW-0812">Transmembrane</keyword>
<organism evidence="6 7">
    <name type="scientific">Byssothecium circinans</name>
    <dbReference type="NCBI Taxonomy" id="147558"/>
    <lineage>
        <taxon>Eukaryota</taxon>
        <taxon>Fungi</taxon>
        <taxon>Dikarya</taxon>
        <taxon>Ascomycota</taxon>
        <taxon>Pezizomycotina</taxon>
        <taxon>Dothideomycetes</taxon>
        <taxon>Pleosporomycetidae</taxon>
        <taxon>Pleosporales</taxon>
        <taxon>Massarineae</taxon>
        <taxon>Massarinaceae</taxon>
        <taxon>Byssothecium</taxon>
    </lineage>
</organism>
<dbReference type="OrthoDB" id="2152029at2759"/>
<dbReference type="AlphaFoldDB" id="A0A6A5U5F8"/>
<keyword evidence="4" id="KW-0472">Membrane</keyword>
<dbReference type="Gene3D" id="3.40.50.1820">
    <property type="entry name" value="alpha/beta hydrolase"/>
    <property type="match status" value="1"/>
</dbReference>
<evidence type="ECO:0000256" key="4">
    <source>
        <dbReference type="SAM" id="Phobius"/>
    </source>
</evidence>
<dbReference type="PANTHER" id="PTHR48081:SF8">
    <property type="entry name" value="ALPHA_BETA HYDROLASE FOLD-3 DOMAIN-CONTAINING PROTEIN-RELATED"/>
    <property type="match status" value="1"/>
</dbReference>
<name>A0A6A5U5F8_9PLEO</name>
<proteinExistence type="inferred from homology"/>
<dbReference type="PROSITE" id="PS01174">
    <property type="entry name" value="LIPASE_GDXG_SER"/>
    <property type="match status" value="1"/>
</dbReference>
<evidence type="ECO:0000256" key="3">
    <source>
        <dbReference type="PROSITE-ProRule" id="PRU10038"/>
    </source>
</evidence>
<dbReference type="InterPro" id="IPR033140">
    <property type="entry name" value="Lipase_GDXG_put_SER_AS"/>
</dbReference>
<dbReference type="EMBL" id="ML976983">
    <property type="protein sequence ID" value="KAF1960121.1"/>
    <property type="molecule type" value="Genomic_DNA"/>
</dbReference>
<evidence type="ECO:0000256" key="2">
    <source>
        <dbReference type="ARBA" id="ARBA00022801"/>
    </source>
</evidence>
<evidence type="ECO:0000256" key="1">
    <source>
        <dbReference type="ARBA" id="ARBA00010515"/>
    </source>
</evidence>
<feature type="active site" evidence="3">
    <location>
        <position position="203"/>
    </location>
</feature>
<dbReference type="PANTHER" id="PTHR48081">
    <property type="entry name" value="AB HYDROLASE SUPERFAMILY PROTEIN C4A8.06C"/>
    <property type="match status" value="1"/>
</dbReference>
<keyword evidence="4" id="KW-1133">Transmembrane helix</keyword>
<gene>
    <name evidence="6" type="ORF">CC80DRAFT_501399</name>
</gene>
<feature type="transmembrane region" description="Helical" evidence="4">
    <location>
        <begin position="12"/>
        <end position="35"/>
    </location>
</feature>
<keyword evidence="7" id="KW-1185">Reference proteome</keyword>
<comment type="similarity">
    <text evidence="1">Belongs to the 'GDXG' lipolytic enzyme family.</text>
</comment>
<sequence>MPPILSYHPFKGIATLIFILSAPPYLALLSLIYSVRAFRPIRKWSFKTALGTAWLRLFYHYTVLVRLRPFYANPAKLKERYVLVHPGPSEIYTGVLNHDTIKPTPVPAIWFPKPPAGGEKAPVVIHFQGGAFVAATDPVETGELPSRIFKEKLGGATTFYAQYRVSRDDKTRFPAALQDAVTFYRYVLDQNVDASNIIISGDSAGGALVVALLRYIEEHDTLLPSPRGVMAWSPWVDISHDAPSRYKTTPRLRTDFLPLSLPKWGREAYSPVLRTEQTEPYLTQSTHPFATKTPLFLQAGTAELIYDEVREFAEKMKSIKGNDICYWEVQNAPHDIILAGGYTGFVKEAEEAAERAGEHFGLLG</sequence>
<dbReference type="SUPFAM" id="SSF53474">
    <property type="entry name" value="alpha/beta-Hydrolases"/>
    <property type="match status" value="1"/>
</dbReference>
<dbReference type="InterPro" id="IPR029058">
    <property type="entry name" value="AB_hydrolase_fold"/>
</dbReference>
<keyword evidence="2 6" id="KW-0378">Hydrolase</keyword>
<evidence type="ECO:0000259" key="5">
    <source>
        <dbReference type="Pfam" id="PF07859"/>
    </source>
</evidence>
<evidence type="ECO:0000313" key="7">
    <source>
        <dbReference type="Proteomes" id="UP000800035"/>
    </source>
</evidence>
<dbReference type="InterPro" id="IPR013094">
    <property type="entry name" value="AB_hydrolase_3"/>
</dbReference>
<evidence type="ECO:0000313" key="6">
    <source>
        <dbReference type="EMBL" id="KAF1960121.1"/>
    </source>
</evidence>
<dbReference type="Proteomes" id="UP000800035">
    <property type="component" value="Unassembled WGS sequence"/>
</dbReference>
<reference evidence="6" key="1">
    <citation type="journal article" date="2020" name="Stud. Mycol.">
        <title>101 Dothideomycetes genomes: a test case for predicting lifestyles and emergence of pathogens.</title>
        <authorList>
            <person name="Haridas S."/>
            <person name="Albert R."/>
            <person name="Binder M."/>
            <person name="Bloem J."/>
            <person name="Labutti K."/>
            <person name="Salamov A."/>
            <person name="Andreopoulos B."/>
            <person name="Baker S."/>
            <person name="Barry K."/>
            <person name="Bills G."/>
            <person name="Bluhm B."/>
            <person name="Cannon C."/>
            <person name="Castanera R."/>
            <person name="Culley D."/>
            <person name="Daum C."/>
            <person name="Ezra D."/>
            <person name="Gonzalez J."/>
            <person name="Henrissat B."/>
            <person name="Kuo A."/>
            <person name="Liang C."/>
            <person name="Lipzen A."/>
            <person name="Lutzoni F."/>
            <person name="Magnuson J."/>
            <person name="Mondo S."/>
            <person name="Nolan M."/>
            <person name="Ohm R."/>
            <person name="Pangilinan J."/>
            <person name="Park H.-J."/>
            <person name="Ramirez L."/>
            <person name="Alfaro M."/>
            <person name="Sun H."/>
            <person name="Tritt A."/>
            <person name="Yoshinaga Y."/>
            <person name="Zwiers L.-H."/>
            <person name="Turgeon B."/>
            <person name="Goodwin S."/>
            <person name="Spatafora J."/>
            <person name="Crous P."/>
            <person name="Grigoriev I."/>
        </authorList>
    </citation>
    <scope>NUCLEOTIDE SEQUENCE</scope>
    <source>
        <strain evidence="6">CBS 675.92</strain>
    </source>
</reference>